<organism evidence="2 3">
    <name type="scientific">Rhizopogon vinicolor AM-OR11-026</name>
    <dbReference type="NCBI Taxonomy" id="1314800"/>
    <lineage>
        <taxon>Eukaryota</taxon>
        <taxon>Fungi</taxon>
        <taxon>Dikarya</taxon>
        <taxon>Basidiomycota</taxon>
        <taxon>Agaricomycotina</taxon>
        <taxon>Agaricomycetes</taxon>
        <taxon>Agaricomycetidae</taxon>
        <taxon>Boletales</taxon>
        <taxon>Suillineae</taxon>
        <taxon>Rhizopogonaceae</taxon>
        <taxon>Rhizopogon</taxon>
    </lineage>
</organism>
<keyword evidence="3" id="KW-1185">Reference proteome</keyword>
<dbReference type="STRING" id="1314800.A0A1B7NFJ6"/>
<dbReference type="InParanoid" id="A0A1B7NFJ6"/>
<dbReference type="AlphaFoldDB" id="A0A1B7NFJ6"/>
<name>A0A1B7NFJ6_9AGAM</name>
<evidence type="ECO:0000313" key="3">
    <source>
        <dbReference type="Proteomes" id="UP000092154"/>
    </source>
</evidence>
<dbReference type="InterPro" id="IPR005061">
    <property type="entry name" value="Ist1"/>
</dbReference>
<dbReference type="Gene3D" id="1.20.1260.60">
    <property type="entry name" value="Vacuolar protein sorting-associated protein Ist1"/>
    <property type="match status" value="1"/>
</dbReference>
<dbReference type="EMBL" id="KV448136">
    <property type="protein sequence ID" value="OAX43569.1"/>
    <property type="molecule type" value="Genomic_DNA"/>
</dbReference>
<gene>
    <name evidence="2" type="ORF">K503DRAFT_680934</name>
</gene>
<proteinExistence type="inferred from homology"/>
<protein>
    <submittedName>
        <fullName evidence="2">Uncharacterized protein</fullName>
    </submittedName>
</protein>
<reference evidence="2 3" key="1">
    <citation type="submission" date="2016-06" db="EMBL/GenBank/DDBJ databases">
        <title>Comparative genomics of the ectomycorrhizal sister species Rhizopogon vinicolor and Rhizopogon vesiculosus (Basidiomycota: Boletales) reveals a divergence of the mating type B locus.</title>
        <authorList>
            <consortium name="DOE Joint Genome Institute"/>
            <person name="Mujic A.B."/>
            <person name="Kuo A."/>
            <person name="Tritt A."/>
            <person name="Lipzen A."/>
            <person name="Chen C."/>
            <person name="Johnson J."/>
            <person name="Sharma A."/>
            <person name="Barry K."/>
            <person name="Grigoriev I.V."/>
            <person name="Spatafora J.W."/>
        </authorList>
    </citation>
    <scope>NUCLEOTIDE SEQUENCE [LARGE SCALE GENOMIC DNA]</scope>
    <source>
        <strain evidence="2 3">AM-OR11-026</strain>
    </source>
</reference>
<sequence length="91" mass="10272">MNWDPTATRVLLRSTSQRLGQIQERIDSQGQITRRDIATLLQQNNTALARAKAQNLIQDDAMGDLLEVLEMHVSEIIEHLGELDEGSVSRF</sequence>
<dbReference type="InterPro" id="IPR042277">
    <property type="entry name" value="IST1-like"/>
</dbReference>
<accession>A0A1B7NFJ6</accession>
<comment type="similarity">
    <text evidence="1">Belongs to the IST1 family.</text>
</comment>
<dbReference type="OrthoDB" id="29853at2759"/>
<dbReference type="Pfam" id="PF03398">
    <property type="entry name" value="Ist1"/>
    <property type="match status" value="1"/>
</dbReference>
<dbReference type="GO" id="GO:0015031">
    <property type="term" value="P:protein transport"/>
    <property type="evidence" value="ECO:0007669"/>
    <property type="project" value="InterPro"/>
</dbReference>
<evidence type="ECO:0000256" key="1">
    <source>
        <dbReference type="ARBA" id="ARBA00005536"/>
    </source>
</evidence>
<dbReference type="Proteomes" id="UP000092154">
    <property type="component" value="Unassembled WGS sequence"/>
</dbReference>
<evidence type="ECO:0000313" key="2">
    <source>
        <dbReference type="EMBL" id="OAX43569.1"/>
    </source>
</evidence>